<comment type="caution">
    <text evidence="2">The sequence shown here is derived from an EMBL/GenBank/DDBJ whole genome shotgun (WGS) entry which is preliminary data.</text>
</comment>
<dbReference type="Proteomes" id="UP000191171">
    <property type="component" value="Unassembled WGS sequence"/>
</dbReference>
<name>A0A132P1L4_ENTFC</name>
<sequence length="96" mass="11082">MQQLGKKGLKATLQSPLTFPKKVLFEKYRKQINWSCSTKSLFFVASIVSLISALVLGFFDSIFSNVLFSFSVFILFLNYNLPLISDVFNMKKFRRV</sequence>
<evidence type="ECO:0000313" key="5">
    <source>
        <dbReference type="Proteomes" id="UP000191171"/>
    </source>
</evidence>
<protein>
    <submittedName>
        <fullName evidence="2">Uncharacterized protein</fullName>
    </submittedName>
</protein>
<keyword evidence="1" id="KW-0812">Transmembrane</keyword>
<proteinExistence type="predicted"/>
<keyword evidence="1" id="KW-0472">Membrane</keyword>
<organism evidence="2 4">
    <name type="scientific">Enterococcus faecium</name>
    <name type="common">Streptococcus faecium</name>
    <dbReference type="NCBI Taxonomy" id="1352"/>
    <lineage>
        <taxon>Bacteria</taxon>
        <taxon>Bacillati</taxon>
        <taxon>Bacillota</taxon>
        <taxon>Bacilli</taxon>
        <taxon>Lactobacillales</taxon>
        <taxon>Enterococcaceae</taxon>
        <taxon>Enterococcus</taxon>
    </lineage>
</organism>
<reference evidence="2 4" key="1">
    <citation type="submission" date="2016-01" db="EMBL/GenBank/DDBJ databases">
        <title>Molecular Mechanisms for transfer of large genomic segments between Enterococcus faecium strains.</title>
        <authorList>
            <person name="Garcia-Solache M.A."/>
            <person name="Lebreton F."/>
            <person name="Mclaughlin R.E."/>
            <person name="Whiteaker J.D."/>
            <person name="Gilmore M.S."/>
            <person name="Rice L.B."/>
        </authorList>
    </citation>
    <scope>NUCLEOTIDE SEQUENCE [LARGE SCALE GENOMIC DNA]</scope>
    <source>
        <strain evidence="2 4">D344RRF x C68</strain>
    </source>
</reference>
<accession>A0A132P1L4</accession>
<evidence type="ECO:0000256" key="1">
    <source>
        <dbReference type="SAM" id="Phobius"/>
    </source>
</evidence>
<keyword evidence="1" id="KW-1133">Transmembrane helix</keyword>
<dbReference type="AlphaFoldDB" id="A0A132P1L4"/>
<dbReference type="RefSeq" id="WP_002322522.1">
    <property type="nucleotide sequence ID" value="NZ_JADRCT010000217.1"/>
</dbReference>
<dbReference type="PATRIC" id="fig|1352.1358.peg.2799"/>
<dbReference type="EMBL" id="LRHK01000008">
    <property type="protein sequence ID" value="KWX16214.1"/>
    <property type="molecule type" value="Genomic_DNA"/>
</dbReference>
<evidence type="ECO:0000313" key="3">
    <source>
        <dbReference type="EMBL" id="OOL79561.1"/>
    </source>
</evidence>
<evidence type="ECO:0000313" key="2">
    <source>
        <dbReference type="EMBL" id="KWX16214.1"/>
    </source>
</evidence>
<feature type="transmembrane region" description="Helical" evidence="1">
    <location>
        <begin position="65"/>
        <end position="85"/>
    </location>
</feature>
<evidence type="ECO:0000313" key="4">
    <source>
        <dbReference type="Proteomes" id="UP000070452"/>
    </source>
</evidence>
<reference evidence="3 5" key="2">
    <citation type="submission" date="2017-02" db="EMBL/GenBank/DDBJ databases">
        <title>Clonality and virulence of isolates of VRE in Hematopoietic Stem Cell Transplanted (HSCT) patients.</title>
        <authorList>
            <person name="Marchi A.P."/>
            <person name="Martins R.C."/>
            <person name="Marie S.K."/>
            <person name="Levin A.S."/>
            <person name="Costa S.F."/>
        </authorList>
    </citation>
    <scope>NUCLEOTIDE SEQUENCE [LARGE SCALE GENOMIC DNA]</scope>
    <source>
        <strain evidence="3 5">LIM1759</strain>
    </source>
</reference>
<dbReference type="EMBL" id="MVGJ01000257">
    <property type="protein sequence ID" value="OOL79561.1"/>
    <property type="molecule type" value="Genomic_DNA"/>
</dbReference>
<feature type="transmembrane region" description="Helical" evidence="1">
    <location>
        <begin position="40"/>
        <end position="59"/>
    </location>
</feature>
<dbReference type="Proteomes" id="UP000070452">
    <property type="component" value="Unassembled WGS sequence"/>
</dbReference>
<gene>
    <name evidence="2" type="ORF">AWT83_15840</name>
    <name evidence="3" type="ORF">B1P95_15945</name>
</gene>